<keyword evidence="4" id="KW-1185">Reference proteome</keyword>
<evidence type="ECO:0000259" key="2">
    <source>
        <dbReference type="Pfam" id="PF00248"/>
    </source>
</evidence>
<dbReference type="PANTHER" id="PTHR43364">
    <property type="entry name" value="NADH-SPECIFIC METHYLGLYOXAL REDUCTASE-RELATED"/>
    <property type="match status" value="1"/>
</dbReference>
<comment type="caution">
    <text evidence="3">The sequence shown here is derived from an EMBL/GenBank/DDBJ whole genome shotgun (WGS) entry which is preliminary data.</text>
</comment>
<evidence type="ECO:0000313" key="3">
    <source>
        <dbReference type="EMBL" id="CAG8719369.1"/>
    </source>
</evidence>
<dbReference type="OrthoDB" id="37537at2759"/>
<protein>
    <submittedName>
        <fullName evidence="3">15203_t:CDS:1</fullName>
    </submittedName>
</protein>
<dbReference type="Proteomes" id="UP000789396">
    <property type="component" value="Unassembled WGS sequence"/>
</dbReference>
<accession>A0A9N9I3R3</accession>
<gene>
    <name evidence="3" type="ORF">RFULGI_LOCUS11350</name>
</gene>
<feature type="non-terminal residue" evidence="3">
    <location>
        <position position="204"/>
    </location>
</feature>
<proteinExistence type="predicted"/>
<feature type="domain" description="NADP-dependent oxidoreductase" evidence="2">
    <location>
        <begin position="71"/>
        <end position="163"/>
    </location>
</feature>
<dbReference type="SUPFAM" id="SSF51430">
    <property type="entry name" value="NAD(P)-linked oxidoreductase"/>
    <property type="match status" value="1"/>
</dbReference>
<evidence type="ECO:0000256" key="1">
    <source>
        <dbReference type="ARBA" id="ARBA00023002"/>
    </source>
</evidence>
<sequence>DISSENVLFKGGNHRKSLVENLDESLKRLNTGYVDIMYVHAWEFRTPIEEIMRSLDDAVRSGKVHFDYFMDSFLTGKYTKDSDTSIGKIGGRSHSVTNSASNERNWEILDEVKAIASEINKSPAQVALNWISQKPSITSPLIGVKTKAQLEDNLKALEFKLDAVSSPKDIPFPYNFFAKTDYYIGKNIQHLEKFKPVLNMSTEL</sequence>
<dbReference type="AlphaFoldDB" id="A0A9N9I3R3"/>
<dbReference type="InterPro" id="IPR050523">
    <property type="entry name" value="AKR_Detox_Biosynth"/>
</dbReference>
<dbReference type="Pfam" id="PF00248">
    <property type="entry name" value="Aldo_ket_red"/>
    <property type="match status" value="2"/>
</dbReference>
<dbReference type="InterPro" id="IPR036812">
    <property type="entry name" value="NAD(P)_OxRdtase_dom_sf"/>
</dbReference>
<organism evidence="3 4">
    <name type="scientific">Racocetra fulgida</name>
    <dbReference type="NCBI Taxonomy" id="60492"/>
    <lineage>
        <taxon>Eukaryota</taxon>
        <taxon>Fungi</taxon>
        <taxon>Fungi incertae sedis</taxon>
        <taxon>Mucoromycota</taxon>
        <taxon>Glomeromycotina</taxon>
        <taxon>Glomeromycetes</taxon>
        <taxon>Diversisporales</taxon>
        <taxon>Gigasporaceae</taxon>
        <taxon>Racocetra</taxon>
    </lineage>
</organism>
<dbReference type="Gene3D" id="3.20.20.100">
    <property type="entry name" value="NADP-dependent oxidoreductase domain"/>
    <property type="match status" value="2"/>
</dbReference>
<dbReference type="GO" id="GO:0016491">
    <property type="term" value="F:oxidoreductase activity"/>
    <property type="evidence" value="ECO:0007669"/>
    <property type="project" value="UniProtKB-KW"/>
</dbReference>
<dbReference type="PANTHER" id="PTHR43364:SF4">
    <property type="entry name" value="NAD(P)-LINKED OXIDOREDUCTASE SUPERFAMILY PROTEIN"/>
    <property type="match status" value="1"/>
</dbReference>
<dbReference type="EMBL" id="CAJVPZ010024524">
    <property type="protein sequence ID" value="CAG8719369.1"/>
    <property type="molecule type" value="Genomic_DNA"/>
</dbReference>
<feature type="domain" description="NADP-dependent oxidoreductase" evidence="2">
    <location>
        <begin position="12"/>
        <end position="64"/>
    </location>
</feature>
<keyword evidence="1" id="KW-0560">Oxidoreductase</keyword>
<reference evidence="3" key="1">
    <citation type="submission" date="2021-06" db="EMBL/GenBank/DDBJ databases">
        <authorList>
            <person name="Kallberg Y."/>
            <person name="Tangrot J."/>
            <person name="Rosling A."/>
        </authorList>
    </citation>
    <scope>NUCLEOTIDE SEQUENCE</scope>
    <source>
        <strain evidence="3">IN212</strain>
    </source>
</reference>
<name>A0A9N9I3R3_9GLOM</name>
<evidence type="ECO:0000313" key="4">
    <source>
        <dbReference type="Proteomes" id="UP000789396"/>
    </source>
</evidence>
<dbReference type="InterPro" id="IPR023210">
    <property type="entry name" value="NADP_OxRdtase_dom"/>
</dbReference>